<dbReference type="EMBL" id="CAJNYT010004638">
    <property type="protein sequence ID" value="CAF3676474.1"/>
    <property type="molecule type" value="Genomic_DNA"/>
</dbReference>
<dbReference type="EMBL" id="CAJOBQ010005760">
    <property type="protein sequence ID" value="CAF4661686.1"/>
    <property type="molecule type" value="Genomic_DNA"/>
</dbReference>
<dbReference type="SUPFAM" id="SSF53098">
    <property type="entry name" value="Ribonuclease H-like"/>
    <property type="match status" value="1"/>
</dbReference>
<dbReference type="EMBL" id="CAJNXB010001334">
    <property type="protein sequence ID" value="CAF3158582.1"/>
    <property type="molecule type" value="Genomic_DNA"/>
</dbReference>
<dbReference type="AlphaFoldDB" id="A0A820YT11"/>
<comment type="caution">
    <text evidence="5">The sequence shown here is derived from an EMBL/GenBank/DDBJ whole genome shotgun (WGS) entry which is preliminary data.</text>
</comment>
<evidence type="ECO:0000313" key="8">
    <source>
        <dbReference type="EMBL" id="CAF4854049.1"/>
    </source>
</evidence>
<reference evidence="5" key="1">
    <citation type="submission" date="2021-02" db="EMBL/GenBank/DDBJ databases">
        <authorList>
            <person name="Nowell W R."/>
        </authorList>
    </citation>
    <scope>NUCLEOTIDE SEQUENCE</scope>
</reference>
<evidence type="ECO:0000313" key="6">
    <source>
        <dbReference type="EMBL" id="CAF4558775.1"/>
    </source>
</evidence>
<dbReference type="Proteomes" id="UP000663825">
    <property type="component" value="Unassembled WGS sequence"/>
</dbReference>
<evidence type="ECO:0000313" key="9">
    <source>
        <dbReference type="Proteomes" id="UP000663873"/>
    </source>
</evidence>
<evidence type="ECO:0000313" key="7">
    <source>
        <dbReference type="EMBL" id="CAF4661686.1"/>
    </source>
</evidence>
<protein>
    <submittedName>
        <fullName evidence="5">Uncharacterized protein</fullName>
    </submittedName>
</protein>
<evidence type="ECO:0000313" key="5">
    <source>
        <dbReference type="EMBL" id="CAF4554674.1"/>
    </source>
</evidence>
<dbReference type="EMBL" id="CAJOBO010006258">
    <property type="protein sequence ID" value="CAF4558775.1"/>
    <property type="molecule type" value="Genomic_DNA"/>
</dbReference>
<keyword evidence="9" id="KW-1185">Reference proteome</keyword>
<proteinExistence type="predicted"/>
<dbReference type="Proteomes" id="UP000663848">
    <property type="component" value="Unassembled WGS sequence"/>
</dbReference>
<accession>A0A820YT11</accession>
<gene>
    <name evidence="4" type="ORF">FME351_LOCUS31912</name>
    <name evidence="3" type="ORF">GRG538_LOCUS26725</name>
    <name evidence="6" type="ORF">HFQ381_LOCUS31330</name>
    <name evidence="2" type="ORF">LUA448_LOCUS30786</name>
    <name evidence="8" type="ORF">QYT958_LOCUS27403</name>
    <name evidence="1" type="ORF">TIS948_LOCUS10119</name>
    <name evidence="7" type="ORF">TSG867_LOCUS31381</name>
    <name evidence="5" type="ORF">UJA718_LOCUS29582</name>
</gene>
<dbReference type="InterPro" id="IPR012337">
    <property type="entry name" value="RNaseH-like_sf"/>
</dbReference>
<sequence>MYDIIWVCDRESNLKKALEKYTVVHCVAHRLNKVLQQTFYQAEMNKVKNDVTFGDNYIDSAEDEDDQMSESESEEIEESFDDEELIDKQTKAFNVSKISSSINPSATLSQLSADAKRVLVTIIHCKQLVKYIKKVNLNQELEDRDARVLIQSTIVRWLSLYYCLESVRQFLNLLSEIFDEKKWIKNEST</sequence>
<dbReference type="OrthoDB" id="10051975at2759"/>
<dbReference type="Proteomes" id="UP000663862">
    <property type="component" value="Unassembled WGS sequence"/>
</dbReference>
<evidence type="ECO:0000313" key="1">
    <source>
        <dbReference type="EMBL" id="CAF3158582.1"/>
    </source>
</evidence>
<evidence type="ECO:0000313" key="4">
    <source>
        <dbReference type="EMBL" id="CAF3770308.1"/>
    </source>
</evidence>
<organism evidence="5 9">
    <name type="scientific">Rotaria socialis</name>
    <dbReference type="NCBI Taxonomy" id="392032"/>
    <lineage>
        <taxon>Eukaryota</taxon>
        <taxon>Metazoa</taxon>
        <taxon>Spiralia</taxon>
        <taxon>Gnathifera</taxon>
        <taxon>Rotifera</taxon>
        <taxon>Eurotatoria</taxon>
        <taxon>Bdelloidea</taxon>
        <taxon>Philodinida</taxon>
        <taxon>Philodinidae</taxon>
        <taxon>Rotaria</taxon>
    </lineage>
</organism>
<dbReference type="Proteomes" id="UP000663851">
    <property type="component" value="Unassembled WGS sequence"/>
</dbReference>
<dbReference type="Proteomes" id="UP000663833">
    <property type="component" value="Unassembled WGS sequence"/>
</dbReference>
<evidence type="ECO:0000313" key="3">
    <source>
        <dbReference type="EMBL" id="CAF3676474.1"/>
    </source>
</evidence>
<name>A0A820YT11_9BILA</name>
<dbReference type="Proteomes" id="UP000663872">
    <property type="component" value="Unassembled WGS sequence"/>
</dbReference>
<dbReference type="EMBL" id="CAJNYD010004536">
    <property type="protein sequence ID" value="CAF3608092.1"/>
    <property type="molecule type" value="Genomic_DNA"/>
</dbReference>
<dbReference type="EMBL" id="CAJOBR010006941">
    <property type="protein sequence ID" value="CAF4854049.1"/>
    <property type="molecule type" value="Genomic_DNA"/>
</dbReference>
<dbReference type="Proteomes" id="UP000663869">
    <property type="component" value="Unassembled WGS sequence"/>
</dbReference>
<dbReference type="Proteomes" id="UP000663873">
    <property type="component" value="Unassembled WGS sequence"/>
</dbReference>
<evidence type="ECO:0000313" key="2">
    <source>
        <dbReference type="EMBL" id="CAF3608092.1"/>
    </source>
</evidence>
<dbReference type="EMBL" id="CAJNYU010004555">
    <property type="protein sequence ID" value="CAF3770308.1"/>
    <property type="molecule type" value="Genomic_DNA"/>
</dbReference>
<dbReference type="EMBL" id="CAJOBP010009564">
    <property type="protein sequence ID" value="CAF4554674.1"/>
    <property type="molecule type" value="Genomic_DNA"/>
</dbReference>